<dbReference type="AlphaFoldDB" id="A0A916JN39"/>
<accession>A0A916JN39</accession>
<organism evidence="2 3">
    <name type="scientific">Parvicella tangerina</name>
    <dbReference type="NCBI Taxonomy" id="2829795"/>
    <lineage>
        <taxon>Bacteria</taxon>
        <taxon>Pseudomonadati</taxon>
        <taxon>Bacteroidota</taxon>
        <taxon>Flavobacteriia</taxon>
        <taxon>Flavobacteriales</taxon>
        <taxon>Parvicellaceae</taxon>
        <taxon>Parvicella</taxon>
    </lineage>
</organism>
<name>A0A916JN39_9FLAO</name>
<gene>
    <name evidence="2" type="ORF">CRYO30217_02070</name>
</gene>
<dbReference type="Gene3D" id="3.10.450.50">
    <property type="match status" value="1"/>
</dbReference>
<reference evidence="2" key="1">
    <citation type="submission" date="2021-04" db="EMBL/GenBank/DDBJ databases">
        <authorList>
            <person name="Rodrigo-Torres L."/>
            <person name="Arahal R. D."/>
            <person name="Lucena T."/>
        </authorList>
    </citation>
    <scope>NUCLEOTIDE SEQUENCE</scope>
    <source>
        <strain evidence="2">AS29M-1</strain>
    </source>
</reference>
<keyword evidence="1" id="KW-0732">Signal</keyword>
<evidence type="ECO:0008006" key="4">
    <source>
        <dbReference type="Google" id="ProtNLM"/>
    </source>
</evidence>
<dbReference type="InterPro" id="IPR032710">
    <property type="entry name" value="NTF2-like_dom_sf"/>
</dbReference>
<feature type="chain" id="PRO_5036953858" description="Nuclear transport factor 2 family protein" evidence="1">
    <location>
        <begin position="19"/>
        <end position="139"/>
    </location>
</feature>
<dbReference type="SUPFAM" id="SSF54427">
    <property type="entry name" value="NTF2-like"/>
    <property type="match status" value="1"/>
</dbReference>
<keyword evidence="3" id="KW-1185">Reference proteome</keyword>
<dbReference type="Pfam" id="PF12893">
    <property type="entry name" value="Lumazine_bd_2"/>
    <property type="match status" value="1"/>
</dbReference>
<evidence type="ECO:0000313" key="2">
    <source>
        <dbReference type="EMBL" id="CAG5083024.1"/>
    </source>
</evidence>
<sequence length="139" mass="15921">MKVLNTLFLVFIVVGSYAQSNDSLAVVSTTEKYIQAFYQSNPDWLEEVLHPELIKRTTKSYGDSQEFIITNGKIVMVELSKIFNSKGQYNNLSSAEIEVLDITGNMATVKLLAEKWVDYLHLVKLNNEWKIVNVIWTMI</sequence>
<feature type="signal peptide" evidence="1">
    <location>
        <begin position="1"/>
        <end position="18"/>
    </location>
</feature>
<dbReference type="Proteomes" id="UP000683507">
    <property type="component" value="Chromosome"/>
</dbReference>
<evidence type="ECO:0000313" key="3">
    <source>
        <dbReference type="Proteomes" id="UP000683507"/>
    </source>
</evidence>
<dbReference type="EMBL" id="OU015584">
    <property type="protein sequence ID" value="CAG5083024.1"/>
    <property type="molecule type" value="Genomic_DNA"/>
</dbReference>
<dbReference type="RefSeq" id="WP_258542280.1">
    <property type="nucleotide sequence ID" value="NZ_OU015584.1"/>
</dbReference>
<dbReference type="KEGG" id="ptan:CRYO30217_02070"/>
<protein>
    <recommendedName>
        <fullName evidence="4">Nuclear transport factor 2 family protein</fullName>
    </recommendedName>
</protein>
<evidence type="ECO:0000256" key="1">
    <source>
        <dbReference type="SAM" id="SignalP"/>
    </source>
</evidence>
<proteinExistence type="predicted"/>
<dbReference type="InterPro" id="IPR039437">
    <property type="entry name" value="FrzH/put_lumazine-bd"/>
</dbReference>